<dbReference type="Proteomes" id="UP001230649">
    <property type="component" value="Unassembled WGS sequence"/>
</dbReference>
<evidence type="ECO:0000313" key="1">
    <source>
        <dbReference type="EMBL" id="KAJ9094886.1"/>
    </source>
</evidence>
<organism evidence="1 2">
    <name type="scientific">Naganishia adeliensis</name>
    <dbReference type="NCBI Taxonomy" id="92952"/>
    <lineage>
        <taxon>Eukaryota</taxon>
        <taxon>Fungi</taxon>
        <taxon>Dikarya</taxon>
        <taxon>Basidiomycota</taxon>
        <taxon>Agaricomycotina</taxon>
        <taxon>Tremellomycetes</taxon>
        <taxon>Filobasidiales</taxon>
        <taxon>Filobasidiaceae</taxon>
        <taxon>Naganishia</taxon>
    </lineage>
</organism>
<keyword evidence="2" id="KW-1185">Reference proteome</keyword>
<gene>
    <name evidence="1" type="ORF">QFC20_006797</name>
</gene>
<protein>
    <submittedName>
        <fullName evidence="1">Uncharacterized protein</fullName>
    </submittedName>
</protein>
<dbReference type="EMBL" id="JASBWS010000132">
    <property type="protein sequence ID" value="KAJ9094886.1"/>
    <property type="molecule type" value="Genomic_DNA"/>
</dbReference>
<comment type="caution">
    <text evidence="1">The sequence shown here is derived from an EMBL/GenBank/DDBJ whole genome shotgun (WGS) entry which is preliminary data.</text>
</comment>
<name>A0ACC2V8A8_9TREE</name>
<sequence length="168" mass="16210">MKLSVLVALPLVSACFRICFAQEIDNINEEDIETAAAFGVQFCSAGGVEIIPSLSSVIPSSTVPRDAGPSGVAGDGMSTVAASSVSVVAPTSDMVPAESSSATPASTSSAPYATALSVVASSIKSSVSSVAGSAPSAAATASQTNAAGALIAPSTGFLAGVLAVVLAM</sequence>
<proteinExistence type="predicted"/>
<reference evidence="1" key="1">
    <citation type="submission" date="2023-04" db="EMBL/GenBank/DDBJ databases">
        <title>Draft Genome sequencing of Naganishia species isolated from polar environments using Oxford Nanopore Technology.</title>
        <authorList>
            <person name="Leo P."/>
            <person name="Venkateswaran K."/>
        </authorList>
    </citation>
    <scope>NUCLEOTIDE SEQUENCE</scope>
    <source>
        <strain evidence="1">MNA-CCFEE 5262</strain>
    </source>
</reference>
<accession>A0ACC2V8A8</accession>
<evidence type="ECO:0000313" key="2">
    <source>
        <dbReference type="Proteomes" id="UP001230649"/>
    </source>
</evidence>